<keyword evidence="3" id="KW-1185">Reference proteome</keyword>
<reference evidence="2 3" key="1">
    <citation type="journal article" date="2016" name="Fungal Biol.">
        <title>The genome of Xylona heveae provides a window into fungal endophytism.</title>
        <authorList>
            <person name="Gazis R."/>
            <person name="Kuo A."/>
            <person name="Riley R."/>
            <person name="LaButti K."/>
            <person name="Lipzen A."/>
            <person name="Lin J."/>
            <person name="Amirebrahimi M."/>
            <person name="Hesse C.N."/>
            <person name="Spatafora J.W."/>
            <person name="Henrissat B."/>
            <person name="Hainaut M."/>
            <person name="Grigoriev I.V."/>
            <person name="Hibbett D.S."/>
        </authorList>
    </citation>
    <scope>NUCLEOTIDE SEQUENCE [LARGE SCALE GENOMIC DNA]</scope>
    <source>
        <strain evidence="2 3">TC161</strain>
    </source>
</reference>
<dbReference type="OrthoDB" id="4174342at2759"/>
<feature type="region of interest" description="Disordered" evidence="1">
    <location>
        <begin position="500"/>
        <end position="620"/>
    </location>
</feature>
<feature type="compositionally biased region" description="Low complexity" evidence="1">
    <location>
        <begin position="256"/>
        <end position="266"/>
    </location>
</feature>
<feature type="region of interest" description="Disordered" evidence="1">
    <location>
        <begin position="83"/>
        <end position="111"/>
    </location>
</feature>
<feature type="compositionally biased region" description="Polar residues" evidence="1">
    <location>
        <begin position="8"/>
        <end position="25"/>
    </location>
</feature>
<evidence type="ECO:0000256" key="1">
    <source>
        <dbReference type="SAM" id="MobiDB-lite"/>
    </source>
</evidence>
<dbReference type="STRING" id="1328760.A0A165H6L1"/>
<dbReference type="InParanoid" id="A0A165H6L1"/>
<dbReference type="EMBL" id="KV407458">
    <property type="protein sequence ID" value="KZF23055.1"/>
    <property type="molecule type" value="Genomic_DNA"/>
</dbReference>
<feature type="compositionally biased region" description="Polar residues" evidence="1">
    <location>
        <begin position="406"/>
        <end position="422"/>
    </location>
</feature>
<feature type="compositionally biased region" description="Acidic residues" evidence="1">
    <location>
        <begin position="563"/>
        <end position="576"/>
    </location>
</feature>
<dbReference type="GeneID" id="28894323"/>
<organism evidence="2 3">
    <name type="scientific">Xylona heveae (strain CBS 132557 / TC161)</name>
    <dbReference type="NCBI Taxonomy" id="1328760"/>
    <lineage>
        <taxon>Eukaryota</taxon>
        <taxon>Fungi</taxon>
        <taxon>Dikarya</taxon>
        <taxon>Ascomycota</taxon>
        <taxon>Pezizomycotina</taxon>
        <taxon>Xylonomycetes</taxon>
        <taxon>Xylonales</taxon>
        <taxon>Xylonaceae</taxon>
        <taxon>Xylona</taxon>
    </lineage>
</organism>
<feature type="region of interest" description="Disordered" evidence="1">
    <location>
        <begin position="130"/>
        <end position="302"/>
    </location>
</feature>
<proteinExistence type="predicted"/>
<feature type="region of interest" description="Disordered" evidence="1">
    <location>
        <begin position="389"/>
        <end position="446"/>
    </location>
</feature>
<feature type="compositionally biased region" description="Polar residues" evidence="1">
    <location>
        <begin position="268"/>
        <end position="278"/>
    </location>
</feature>
<dbReference type="Proteomes" id="UP000076632">
    <property type="component" value="Unassembled WGS sequence"/>
</dbReference>
<name>A0A165H6L1_XYLHT</name>
<dbReference type="AlphaFoldDB" id="A0A165H6L1"/>
<accession>A0A165H6L1</accession>
<evidence type="ECO:0000313" key="3">
    <source>
        <dbReference type="Proteomes" id="UP000076632"/>
    </source>
</evidence>
<dbReference type="RefSeq" id="XP_018188610.1">
    <property type="nucleotide sequence ID" value="XM_018329186.1"/>
</dbReference>
<feature type="region of interest" description="Disordered" evidence="1">
    <location>
        <begin position="1"/>
        <end position="45"/>
    </location>
</feature>
<feature type="compositionally biased region" description="Polar residues" evidence="1">
    <location>
        <begin position="594"/>
        <end position="606"/>
    </location>
</feature>
<evidence type="ECO:0000313" key="2">
    <source>
        <dbReference type="EMBL" id="KZF23055.1"/>
    </source>
</evidence>
<gene>
    <name evidence="2" type="ORF">L228DRAFT_142353</name>
</gene>
<feature type="compositionally biased region" description="Basic residues" evidence="1">
    <location>
        <begin position="519"/>
        <end position="528"/>
    </location>
</feature>
<feature type="compositionally biased region" description="Polar residues" evidence="1">
    <location>
        <begin position="189"/>
        <end position="200"/>
    </location>
</feature>
<dbReference type="OMA" id="LEDIWIC"/>
<feature type="compositionally biased region" description="Basic and acidic residues" evidence="1">
    <location>
        <begin position="100"/>
        <end position="109"/>
    </location>
</feature>
<protein>
    <submittedName>
        <fullName evidence="2">Uncharacterized protein</fullName>
    </submittedName>
</protein>
<sequence>MSAAVLGTNYSPPSSAIHSPDTTSPLYPDRPIRPLPKRKLRSRLSPEVADSILYPPTPPKSTPLFQFPYGFTHERVPERRYSDGFSRAHPHRHSYSCDQGHGHHDHGDGEIDSEEEEITAGMMSRYREEGLLSPNGTYPLDGTLHQRRSSLEPSPSPSKGPPAHSTSSSADGYESFENTNNKKKRKIPTSGTMSGHQSHLSAELANMGLSSHNERSKSPEGPGGTVAHTYGPGYSNPPPVVSGTGISGAGRGRFGRSGSRNLNGRSPLSVSTNGSNAWASGPTGRSRRDWIHSSPLSGSKDAAHFEQSRVISAAIASAEEHPITPTKGQENVSLLQQGSKRSIPSKTQFTFTCESDAAKSLVWPGQHGPGVPSNRQINGSMMASHPATMYGQAQRGISAQGPPSGPNLTGQSVAGSSGQYGTDAQAHPSGQPAAQGKKTRPRRPGKEYAIAARQRRLQQEYNNYHHPPAPEDIWICEFCEYESIFGTPPEALVRQYEIKDRKERRRLAEKRRLLEKAKMKSRKGKKGTKAAGKGNGSGTSQHDNPAQRYDPQTGGQIPVNDQELQEDESPADDVDEPLPAAAPPPTKDGFPGTHSRSPSDFDSGQLQDLRGPTGSAGRAA</sequence>